<name>A0ABD0RML6_CIRMR</name>
<evidence type="ECO:0000256" key="1">
    <source>
        <dbReference type="SAM" id="SignalP"/>
    </source>
</evidence>
<comment type="caution">
    <text evidence="2">The sequence shown here is derived from an EMBL/GenBank/DDBJ whole genome shotgun (WGS) entry which is preliminary data.</text>
</comment>
<keyword evidence="3" id="KW-1185">Reference proteome</keyword>
<sequence>MLLWKILLGIFLIGRLSQGQDEDFLDENIEQAAVGEGTEGGEKMSVNLIIDSHVPCGWEEFLAHLGTVVNLEETAEMDVMDRRVKKEIK</sequence>
<evidence type="ECO:0000313" key="3">
    <source>
        <dbReference type="Proteomes" id="UP001529510"/>
    </source>
</evidence>
<feature type="chain" id="PRO_5044756016" evidence="1">
    <location>
        <begin position="20"/>
        <end position="89"/>
    </location>
</feature>
<dbReference type="AlphaFoldDB" id="A0ABD0RML6"/>
<evidence type="ECO:0000313" key="2">
    <source>
        <dbReference type="EMBL" id="KAL0199769.1"/>
    </source>
</evidence>
<dbReference type="Proteomes" id="UP001529510">
    <property type="component" value="Unassembled WGS sequence"/>
</dbReference>
<feature type="signal peptide" evidence="1">
    <location>
        <begin position="1"/>
        <end position="19"/>
    </location>
</feature>
<protein>
    <submittedName>
        <fullName evidence="2">Uncharacterized protein</fullName>
    </submittedName>
</protein>
<keyword evidence="1" id="KW-0732">Signal</keyword>
<accession>A0ABD0RML6</accession>
<dbReference type="EMBL" id="JAMKFB020000002">
    <property type="protein sequence ID" value="KAL0199769.1"/>
    <property type="molecule type" value="Genomic_DNA"/>
</dbReference>
<organism evidence="2 3">
    <name type="scientific">Cirrhinus mrigala</name>
    <name type="common">Mrigala</name>
    <dbReference type="NCBI Taxonomy" id="683832"/>
    <lineage>
        <taxon>Eukaryota</taxon>
        <taxon>Metazoa</taxon>
        <taxon>Chordata</taxon>
        <taxon>Craniata</taxon>
        <taxon>Vertebrata</taxon>
        <taxon>Euteleostomi</taxon>
        <taxon>Actinopterygii</taxon>
        <taxon>Neopterygii</taxon>
        <taxon>Teleostei</taxon>
        <taxon>Ostariophysi</taxon>
        <taxon>Cypriniformes</taxon>
        <taxon>Cyprinidae</taxon>
        <taxon>Labeoninae</taxon>
        <taxon>Labeonini</taxon>
        <taxon>Cirrhinus</taxon>
    </lineage>
</organism>
<feature type="non-terminal residue" evidence="2">
    <location>
        <position position="89"/>
    </location>
</feature>
<gene>
    <name evidence="2" type="ORF">M9458_002956</name>
</gene>
<proteinExistence type="predicted"/>
<reference evidence="2 3" key="1">
    <citation type="submission" date="2024-05" db="EMBL/GenBank/DDBJ databases">
        <title>Genome sequencing and assembly of Indian major carp, Cirrhinus mrigala (Hamilton, 1822).</title>
        <authorList>
            <person name="Mohindra V."/>
            <person name="Chowdhury L.M."/>
            <person name="Lal K."/>
            <person name="Jena J.K."/>
        </authorList>
    </citation>
    <scope>NUCLEOTIDE SEQUENCE [LARGE SCALE GENOMIC DNA]</scope>
    <source>
        <strain evidence="2">CM1030</strain>
        <tissue evidence="2">Blood</tissue>
    </source>
</reference>